<comment type="caution">
    <text evidence="3">The sequence shown here is derived from an EMBL/GenBank/DDBJ whole genome shotgun (WGS) entry which is preliminary data.</text>
</comment>
<evidence type="ECO:0000313" key="4">
    <source>
        <dbReference type="Proteomes" id="UP001239445"/>
    </source>
</evidence>
<accession>A0AAJ0B2G4</accession>
<gene>
    <name evidence="3" type="ORF">QBC47DRAFT_120603</name>
</gene>
<evidence type="ECO:0000256" key="2">
    <source>
        <dbReference type="SAM" id="Phobius"/>
    </source>
</evidence>
<evidence type="ECO:0000256" key="1">
    <source>
        <dbReference type="SAM" id="MobiDB-lite"/>
    </source>
</evidence>
<dbReference type="AlphaFoldDB" id="A0AAJ0B2G4"/>
<keyword evidence="4" id="KW-1185">Reference proteome</keyword>
<feature type="region of interest" description="Disordered" evidence="1">
    <location>
        <begin position="1"/>
        <end position="41"/>
    </location>
</feature>
<organism evidence="3 4">
    <name type="scientific">Echria macrotheca</name>
    <dbReference type="NCBI Taxonomy" id="438768"/>
    <lineage>
        <taxon>Eukaryota</taxon>
        <taxon>Fungi</taxon>
        <taxon>Dikarya</taxon>
        <taxon>Ascomycota</taxon>
        <taxon>Pezizomycotina</taxon>
        <taxon>Sordariomycetes</taxon>
        <taxon>Sordariomycetidae</taxon>
        <taxon>Sordariales</taxon>
        <taxon>Schizotheciaceae</taxon>
        <taxon>Echria</taxon>
    </lineage>
</organism>
<keyword evidence="2" id="KW-1133">Transmembrane helix</keyword>
<reference evidence="3" key="1">
    <citation type="submission" date="2023-06" db="EMBL/GenBank/DDBJ databases">
        <title>Genome-scale phylogeny and comparative genomics of the fungal order Sordariales.</title>
        <authorList>
            <consortium name="Lawrence Berkeley National Laboratory"/>
            <person name="Hensen N."/>
            <person name="Bonometti L."/>
            <person name="Westerberg I."/>
            <person name="Brannstrom I.O."/>
            <person name="Guillou S."/>
            <person name="Cros-Aarteil S."/>
            <person name="Calhoun S."/>
            <person name="Haridas S."/>
            <person name="Kuo A."/>
            <person name="Mondo S."/>
            <person name="Pangilinan J."/>
            <person name="Riley R."/>
            <person name="Labutti K."/>
            <person name="Andreopoulos B."/>
            <person name="Lipzen A."/>
            <person name="Chen C."/>
            <person name="Yanf M."/>
            <person name="Daum C."/>
            <person name="Ng V."/>
            <person name="Clum A."/>
            <person name="Steindorff A."/>
            <person name="Ohm R."/>
            <person name="Martin F."/>
            <person name="Silar P."/>
            <person name="Natvig D."/>
            <person name="Lalanne C."/>
            <person name="Gautier V."/>
            <person name="Ament-Velasquez S.L."/>
            <person name="Kruys A."/>
            <person name="Hutchinson M.I."/>
            <person name="Powell A.J."/>
            <person name="Barry K."/>
            <person name="Miller A.N."/>
            <person name="Grigoriev I.V."/>
            <person name="Debuchy R."/>
            <person name="Gladieux P."/>
            <person name="Thoren M.H."/>
            <person name="Johannesson H."/>
        </authorList>
    </citation>
    <scope>NUCLEOTIDE SEQUENCE</scope>
    <source>
        <strain evidence="3">PSN4</strain>
    </source>
</reference>
<dbReference type="Proteomes" id="UP001239445">
    <property type="component" value="Unassembled WGS sequence"/>
</dbReference>
<sequence>MDNAVQTPIPSEAPAATETTPLLPGPAPNSGTDENTPTQQSGPIRLAIWGQRILLTDGLVVAVLALAVPFVAALTGPPRYSLPWIVGDASPQLLTTGLLSFVWAAANLAHFNLNQRFLHRIINTLIHAVLAMYVLAAAVAAMITLYEDSGRACSIYGQDPEEGYFKCKKWAIKFHVMVWIYLALAVALGLTHILMFVLSCSSTWWGGTPGMPWPSMPGPGPWRFPAGQISVEFTIKFLRQQDAPRDLERNQESGTTGP</sequence>
<feature type="transmembrane region" description="Helical" evidence="2">
    <location>
        <begin position="125"/>
        <end position="146"/>
    </location>
</feature>
<keyword evidence="2" id="KW-0812">Transmembrane</keyword>
<proteinExistence type="predicted"/>
<feature type="transmembrane region" description="Helical" evidence="2">
    <location>
        <begin position="53"/>
        <end position="73"/>
    </location>
</feature>
<feature type="transmembrane region" description="Helical" evidence="2">
    <location>
        <begin position="93"/>
        <end position="113"/>
    </location>
</feature>
<dbReference type="EMBL" id="MU839847">
    <property type="protein sequence ID" value="KAK1750347.1"/>
    <property type="molecule type" value="Genomic_DNA"/>
</dbReference>
<evidence type="ECO:0000313" key="3">
    <source>
        <dbReference type="EMBL" id="KAK1750347.1"/>
    </source>
</evidence>
<keyword evidence="2" id="KW-0472">Membrane</keyword>
<protein>
    <submittedName>
        <fullName evidence="3">Uncharacterized protein</fullName>
    </submittedName>
</protein>
<feature type="compositionally biased region" description="Polar residues" evidence="1">
    <location>
        <begin position="29"/>
        <end position="41"/>
    </location>
</feature>
<name>A0AAJ0B2G4_9PEZI</name>
<feature type="transmembrane region" description="Helical" evidence="2">
    <location>
        <begin position="178"/>
        <end position="198"/>
    </location>
</feature>